<dbReference type="EMBL" id="JACKVH010000017">
    <property type="protein sequence ID" value="MCV7381242.1"/>
    <property type="molecule type" value="Genomic_DNA"/>
</dbReference>
<sequence length="46" mass="5030">MARLIPGVAAMVATGSPPHLDHGQPRTDPYHHPERLTTNTDEDDDP</sequence>
<dbReference type="Proteomes" id="UP001141650">
    <property type="component" value="Unassembled WGS sequence"/>
</dbReference>
<feature type="compositionally biased region" description="Basic and acidic residues" evidence="1">
    <location>
        <begin position="19"/>
        <end position="35"/>
    </location>
</feature>
<protein>
    <recommendedName>
        <fullName evidence="4">HNH endonuclease</fullName>
    </recommendedName>
</protein>
<proteinExistence type="predicted"/>
<organism evidence="2 3">
    <name type="scientific">Mycobacterium alsense</name>
    <dbReference type="NCBI Taxonomy" id="324058"/>
    <lineage>
        <taxon>Bacteria</taxon>
        <taxon>Bacillati</taxon>
        <taxon>Actinomycetota</taxon>
        <taxon>Actinomycetes</taxon>
        <taxon>Mycobacteriales</taxon>
        <taxon>Mycobacteriaceae</taxon>
        <taxon>Mycobacterium</taxon>
    </lineage>
</organism>
<reference evidence="2" key="2">
    <citation type="journal article" date="2022" name="BMC Genomics">
        <title>Comparative genome analysis of mycobacteria focusing on tRNA and non-coding RNA.</title>
        <authorList>
            <person name="Behra P.R.K."/>
            <person name="Pettersson B.M.F."/>
            <person name="Ramesh M."/>
            <person name="Das S."/>
            <person name="Dasgupta S."/>
            <person name="Kirsebom L.A."/>
        </authorList>
    </citation>
    <scope>NUCLEOTIDE SEQUENCE</scope>
    <source>
        <strain evidence="2">CCUG 55640</strain>
    </source>
</reference>
<evidence type="ECO:0000313" key="2">
    <source>
        <dbReference type="EMBL" id="MCV7381242.1"/>
    </source>
</evidence>
<accession>A0AA41XU51</accession>
<gene>
    <name evidence="2" type="ORF">H7K38_21675</name>
</gene>
<evidence type="ECO:0008006" key="4">
    <source>
        <dbReference type="Google" id="ProtNLM"/>
    </source>
</evidence>
<dbReference type="AlphaFoldDB" id="A0AA41XU51"/>
<name>A0AA41XU51_9MYCO</name>
<dbReference type="RefSeq" id="WP_211284740.1">
    <property type="nucleotide sequence ID" value="NZ_JACKVH010000017.1"/>
</dbReference>
<comment type="caution">
    <text evidence="2">The sequence shown here is derived from an EMBL/GenBank/DDBJ whole genome shotgun (WGS) entry which is preliminary data.</text>
</comment>
<feature type="region of interest" description="Disordered" evidence="1">
    <location>
        <begin position="12"/>
        <end position="46"/>
    </location>
</feature>
<evidence type="ECO:0000256" key="1">
    <source>
        <dbReference type="SAM" id="MobiDB-lite"/>
    </source>
</evidence>
<reference evidence="2" key="1">
    <citation type="submission" date="2020-07" db="EMBL/GenBank/DDBJ databases">
        <authorList>
            <person name="Pettersson B.M.F."/>
            <person name="Behra P.R.K."/>
            <person name="Ramesh M."/>
            <person name="Das S."/>
            <person name="Dasgupta S."/>
            <person name="Kirsebom L.A."/>
        </authorList>
    </citation>
    <scope>NUCLEOTIDE SEQUENCE</scope>
    <source>
        <strain evidence="2">CCUG 55640</strain>
    </source>
</reference>
<evidence type="ECO:0000313" key="3">
    <source>
        <dbReference type="Proteomes" id="UP001141650"/>
    </source>
</evidence>